<reference evidence="2 3" key="1">
    <citation type="submission" date="2017-11" db="EMBL/GenBank/DDBJ databases">
        <title>Evolution of Phototrophy in the Chloroflexi Phylum Driven by Horizontal Gene Transfer.</title>
        <authorList>
            <person name="Ward L.M."/>
            <person name="Hemp J."/>
            <person name="Shih P.M."/>
            <person name="Mcglynn S.E."/>
            <person name="Fischer W."/>
        </authorList>
    </citation>
    <scope>NUCLEOTIDE SEQUENCE [LARGE SCALE GENOMIC DNA]</scope>
    <source>
        <strain evidence="2">JP3_13</strain>
    </source>
</reference>
<keyword evidence="1" id="KW-0472">Membrane</keyword>
<protein>
    <submittedName>
        <fullName evidence="2">Uncharacterized protein</fullName>
    </submittedName>
</protein>
<proteinExistence type="predicted"/>
<accession>A0A2M8PD43</accession>
<name>A0A2M8PD43_9CHLR</name>
<gene>
    <name evidence="2" type="ORF">CUN49_10410</name>
</gene>
<evidence type="ECO:0000313" key="3">
    <source>
        <dbReference type="Proteomes" id="UP000229681"/>
    </source>
</evidence>
<evidence type="ECO:0000313" key="2">
    <source>
        <dbReference type="EMBL" id="PJF35472.1"/>
    </source>
</evidence>
<feature type="transmembrane region" description="Helical" evidence="1">
    <location>
        <begin position="12"/>
        <end position="34"/>
    </location>
</feature>
<keyword evidence="1" id="KW-1133">Transmembrane helix</keyword>
<comment type="caution">
    <text evidence="2">The sequence shown here is derived from an EMBL/GenBank/DDBJ whole genome shotgun (WGS) entry which is preliminary data.</text>
</comment>
<organism evidence="2 3">
    <name type="scientific">Candidatus Thermofonsia Clade 1 bacterium</name>
    <dbReference type="NCBI Taxonomy" id="2364210"/>
    <lineage>
        <taxon>Bacteria</taxon>
        <taxon>Bacillati</taxon>
        <taxon>Chloroflexota</taxon>
        <taxon>Candidatus Thermofontia</taxon>
        <taxon>Candidatus Thermofonsia Clade 1</taxon>
    </lineage>
</organism>
<dbReference type="AlphaFoldDB" id="A0A2M8PD43"/>
<dbReference type="EMBL" id="PGTM01000151">
    <property type="protein sequence ID" value="PJF35472.1"/>
    <property type="molecule type" value="Genomic_DNA"/>
</dbReference>
<sequence length="334" mass="36042">MTTIERLHTVVPIAVAILLGLGALLFALSIAMFRRSRQNAYWRQRRAAGQAGFRFFVWSLITSVMGMLLWTTTALATWLAFPEGLPRTAIAMPSATTTPEPSFTATETLAPSATSLPTLPVPTAETAPFASITETPDLTRTRLALPFTAAPTLTFTPSFTATATPTETATATPTLTFTATATPTATLTPTPTLTFTPTATPSPTLIPLALLSAPRLQSSVTPNAGARLRITALGTRLDATGQIVGARPPFESPVTRLYFAVRAENLQNGVLWRRELWHNGTLMQSASYLWGLRSEGQMLFFFGQAEGFPAGNYEIRLYLGMSDVIAARATFRIE</sequence>
<keyword evidence="1" id="KW-0812">Transmembrane</keyword>
<evidence type="ECO:0000256" key="1">
    <source>
        <dbReference type="SAM" id="Phobius"/>
    </source>
</evidence>
<feature type="transmembrane region" description="Helical" evidence="1">
    <location>
        <begin position="55"/>
        <end position="81"/>
    </location>
</feature>
<dbReference type="Proteomes" id="UP000229681">
    <property type="component" value="Unassembled WGS sequence"/>
</dbReference>